<comment type="caution">
    <text evidence="1">The sequence shown here is derived from an EMBL/GenBank/DDBJ whole genome shotgun (WGS) entry which is preliminary data.</text>
</comment>
<gene>
    <name evidence="1" type="ORF">Q3982_08555</name>
</gene>
<accession>A0AA43RJ18</accession>
<evidence type="ECO:0000313" key="1">
    <source>
        <dbReference type="EMBL" id="MDO4842709.1"/>
    </source>
</evidence>
<evidence type="ECO:0000313" key="2">
    <source>
        <dbReference type="Proteomes" id="UP001168575"/>
    </source>
</evidence>
<dbReference type="Proteomes" id="UP001168575">
    <property type="component" value="Unassembled WGS sequence"/>
</dbReference>
<dbReference type="EMBL" id="JAUMVS010000274">
    <property type="protein sequence ID" value="MDO4842709.1"/>
    <property type="molecule type" value="Genomic_DNA"/>
</dbReference>
<evidence type="ECO:0008006" key="3">
    <source>
        <dbReference type="Google" id="ProtNLM"/>
    </source>
</evidence>
<sequence length="327" mass="35634">FLTEMETLCNSNVELSTGMFVNMKEVGQKLVTGFVDGIKSKSSDFSNAAKTLVDGFKNSLNTNAATCKSSFISWASNLKNWFTSASFGAINRTTFGNYAKDIVSGFNNGITNNYATAKSGMVSFANTVKNAFTEIVSYKVFYDIAKDVISGFNNGINDFYDTTRPYMRRWANDAAAAYKAALDSNSPSKRFMRIGEDTVLGYNLGISNLGGTTKGVVTDWANSFSSMSPTMSFAVDTSALKYYNSDSFAQSVSAEMTSHSKCAVESSFATDGLKDAMIQALVESGLIEDVRRQADKEERTIVQIGNRTVTDTITAQQRANGYRFVTP</sequence>
<dbReference type="AlphaFoldDB" id="A0AA43RJ18"/>
<proteinExistence type="predicted"/>
<name>A0AA43RJ18_9ACTN</name>
<keyword evidence="2" id="KW-1185">Reference proteome</keyword>
<reference evidence="1" key="1">
    <citation type="submission" date="2023-07" db="EMBL/GenBank/DDBJ databases">
        <title>Between Cages and Wild: Unraveling the Impact of Captivity on Animal Microbiomes and Antimicrobial Resistance.</title>
        <authorList>
            <person name="Schmartz G.P."/>
            <person name="Rehner J."/>
            <person name="Schuff M.J."/>
            <person name="Becker S.L."/>
            <person name="Kravczyk M."/>
            <person name="Gurevich A."/>
            <person name="Francke R."/>
            <person name="Mueller R."/>
            <person name="Keller V."/>
            <person name="Keller A."/>
        </authorList>
    </citation>
    <scope>NUCLEOTIDE SEQUENCE</scope>
    <source>
        <strain evidence="1">S12M_St_49</strain>
    </source>
</reference>
<feature type="non-terminal residue" evidence="1">
    <location>
        <position position="1"/>
    </location>
</feature>
<organism evidence="1 2">
    <name type="scientific">Phoenicibacter congonensis</name>
    <dbReference type="NCBI Taxonomy" id="1944646"/>
    <lineage>
        <taxon>Bacteria</taxon>
        <taxon>Bacillati</taxon>
        <taxon>Actinomycetota</taxon>
        <taxon>Coriobacteriia</taxon>
        <taxon>Eggerthellales</taxon>
        <taxon>Eggerthellaceae</taxon>
        <taxon>Phoenicibacter</taxon>
    </lineage>
</organism>
<protein>
    <recommendedName>
        <fullName evidence="3">Phage tail tape measure protein</fullName>
    </recommendedName>
</protein>